<dbReference type="Proteomes" id="UP001220209">
    <property type="component" value="Plasmid unnamed4"/>
</dbReference>
<protein>
    <submittedName>
        <fullName evidence="2">Uncharacterized protein</fullName>
    </submittedName>
</protein>
<gene>
    <name evidence="2" type="ORF">LXE91_43050</name>
</gene>
<keyword evidence="1" id="KW-0812">Transmembrane</keyword>
<sequence length="226" mass="24479">MVKLAGDDGLSVYRQAKAQEPQVTYPSVAIEQYFDDLDRHDWYCDFSDDYSVQRRGSEDYARLKGVASQNGRDHVALLEAFRRHYFSGEPWGTPRWDKPARPVDGVLLLPPEPTQSTPEPSAPGANDVIDVIDASGLVDAQTGTEAKSMPETESAIVDESGKEAGEGKLPGWTLAVHVGMPLLAAAIAVGCRGVGVSWWIAAPVAAAIVIGGLLWERSIERKYLSA</sequence>
<geneLocation type="plasmid" evidence="2 3">
    <name>unnamed4</name>
</geneLocation>
<dbReference type="RefSeq" id="WP_143274585.1">
    <property type="nucleotide sequence ID" value="NZ_CP090646.1"/>
</dbReference>
<proteinExistence type="predicted"/>
<organism evidence="2 3">
    <name type="scientific">Burkholderia contaminans</name>
    <dbReference type="NCBI Taxonomy" id="488447"/>
    <lineage>
        <taxon>Bacteria</taxon>
        <taxon>Pseudomonadati</taxon>
        <taxon>Pseudomonadota</taxon>
        <taxon>Betaproteobacteria</taxon>
        <taxon>Burkholderiales</taxon>
        <taxon>Burkholderiaceae</taxon>
        <taxon>Burkholderia</taxon>
        <taxon>Burkholderia cepacia complex</taxon>
    </lineage>
</organism>
<keyword evidence="1" id="KW-1133">Transmembrane helix</keyword>
<accession>A0ABD7YGP2</accession>
<dbReference type="AlphaFoldDB" id="A0ABD7YGP2"/>
<evidence type="ECO:0000313" key="2">
    <source>
        <dbReference type="EMBL" id="WFN24148.1"/>
    </source>
</evidence>
<keyword evidence="1" id="KW-0472">Membrane</keyword>
<feature type="transmembrane region" description="Helical" evidence="1">
    <location>
        <begin position="196"/>
        <end position="215"/>
    </location>
</feature>
<dbReference type="EMBL" id="CP090646">
    <property type="protein sequence ID" value="WFN24148.1"/>
    <property type="molecule type" value="Genomic_DNA"/>
</dbReference>
<evidence type="ECO:0000256" key="1">
    <source>
        <dbReference type="SAM" id="Phobius"/>
    </source>
</evidence>
<evidence type="ECO:0000313" key="3">
    <source>
        <dbReference type="Proteomes" id="UP001220209"/>
    </source>
</evidence>
<reference evidence="2 3" key="1">
    <citation type="submission" date="2021-12" db="EMBL/GenBank/DDBJ databases">
        <title>Genomic and phenotypic characterization of three Burkholderia contaminans isolates recovered from different sources.</title>
        <authorList>
            <person name="Lopez De Volder A."/>
            <person name="Fan Y."/>
            <person name="Nunvar J."/>
            <person name="Herrera T."/>
            <person name="Timp W."/>
            <person name="Degrossi J."/>
        </authorList>
    </citation>
    <scope>NUCLEOTIDE SEQUENCE [LARGE SCALE GENOMIC DNA]</scope>
    <source>
        <strain evidence="2 3">LMG 23361</strain>
        <plasmid evidence="2 3">unnamed4</plasmid>
    </source>
</reference>
<keyword evidence="2" id="KW-0614">Plasmid</keyword>
<name>A0ABD7YGP2_9BURK</name>